<dbReference type="AlphaFoldDB" id="A0A8T0IEW8"/>
<gene>
    <name evidence="2" type="ORF">KC19_4G219900</name>
</gene>
<feature type="signal peptide" evidence="1">
    <location>
        <begin position="1"/>
        <end position="28"/>
    </location>
</feature>
<comment type="caution">
    <text evidence="2">The sequence shown here is derived from an EMBL/GenBank/DDBJ whole genome shotgun (WGS) entry which is preliminary data.</text>
</comment>
<name>A0A8T0IEW8_CERPU</name>
<accession>A0A8T0IEW8</accession>
<evidence type="ECO:0000256" key="1">
    <source>
        <dbReference type="SAM" id="SignalP"/>
    </source>
</evidence>
<feature type="chain" id="PRO_5035817791" description="Secreted protein" evidence="1">
    <location>
        <begin position="29"/>
        <end position="71"/>
    </location>
</feature>
<organism evidence="2 3">
    <name type="scientific">Ceratodon purpureus</name>
    <name type="common">Fire moss</name>
    <name type="synonym">Dicranum purpureum</name>
    <dbReference type="NCBI Taxonomy" id="3225"/>
    <lineage>
        <taxon>Eukaryota</taxon>
        <taxon>Viridiplantae</taxon>
        <taxon>Streptophyta</taxon>
        <taxon>Embryophyta</taxon>
        <taxon>Bryophyta</taxon>
        <taxon>Bryophytina</taxon>
        <taxon>Bryopsida</taxon>
        <taxon>Dicranidae</taxon>
        <taxon>Pseudoditrichales</taxon>
        <taxon>Ditrichaceae</taxon>
        <taxon>Ceratodon</taxon>
    </lineage>
</organism>
<keyword evidence="1" id="KW-0732">Signal</keyword>
<protein>
    <recommendedName>
        <fullName evidence="4">Secreted protein</fullName>
    </recommendedName>
</protein>
<evidence type="ECO:0008006" key="4">
    <source>
        <dbReference type="Google" id="ProtNLM"/>
    </source>
</evidence>
<dbReference type="EMBL" id="CM026424">
    <property type="protein sequence ID" value="KAG0581038.1"/>
    <property type="molecule type" value="Genomic_DNA"/>
</dbReference>
<evidence type="ECO:0000313" key="2">
    <source>
        <dbReference type="EMBL" id="KAG0581038.1"/>
    </source>
</evidence>
<proteinExistence type="predicted"/>
<reference evidence="2" key="1">
    <citation type="submission" date="2020-06" db="EMBL/GenBank/DDBJ databases">
        <title>WGS assembly of Ceratodon purpureus strain R40.</title>
        <authorList>
            <person name="Carey S.B."/>
            <person name="Jenkins J."/>
            <person name="Shu S."/>
            <person name="Lovell J.T."/>
            <person name="Sreedasyam A."/>
            <person name="Maumus F."/>
            <person name="Tiley G.P."/>
            <person name="Fernandez-Pozo N."/>
            <person name="Barry K."/>
            <person name="Chen C."/>
            <person name="Wang M."/>
            <person name="Lipzen A."/>
            <person name="Daum C."/>
            <person name="Saski C.A."/>
            <person name="Payton A.C."/>
            <person name="Mcbreen J.C."/>
            <person name="Conrad R.E."/>
            <person name="Kollar L.M."/>
            <person name="Olsson S."/>
            <person name="Huttunen S."/>
            <person name="Landis J.B."/>
            <person name="Wickett N.J."/>
            <person name="Johnson M.G."/>
            <person name="Rensing S.A."/>
            <person name="Grimwood J."/>
            <person name="Schmutz J."/>
            <person name="Mcdaniel S.F."/>
        </authorList>
    </citation>
    <scope>NUCLEOTIDE SEQUENCE</scope>
    <source>
        <strain evidence="2">R40</strain>
    </source>
</reference>
<dbReference type="Proteomes" id="UP000822688">
    <property type="component" value="Chromosome 4"/>
</dbReference>
<keyword evidence="3" id="KW-1185">Reference proteome</keyword>
<evidence type="ECO:0000313" key="3">
    <source>
        <dbReference type="Proteomes" id="UP000822688"/>
    </source>
</evidence>
<sequence>MRGSACKPRQISFHFVFVANLVLVLSNGHRTLFCGHCSIGSSGVRPHRQTKRLINQPTRMSRTFESRGGFG</sequence>